<name>A0A3S8RTG3_9BACL</name>
<reference evidence="1 2" key="1">
    <citation type="submission" date="2018-11" db="EMBL/GenBank/DDBJ databases">
        <title>Genome sequencing of Paenibacillus lentus DSM25539(T).</title>
        <authorList>
            <person name="Kook J.-K."/>
            <person name="Park S.-N."/>
            <person name="Lim Y.K."/>
        </authorList>
    </citation>
    <scope>NUCLEOTIDE SEQUENCE [LARGE SCALE GENOMIC DNA]</scope>
    <source>
        <strain evidence="1 2">DSM 25539</strain>
    </source>
</reference>
<dbReference type="OrthoDB" id="2664080at2"/>
<accession>A0A3S8RTG3</accession>
<dbReference type="RefSeq" id="WP_125082229.1">
    <property type="nucleotide sequence ID" value="NZ_CP034248.1"/>
</dbReference>
<dbReference type="KEGG" id="plen:EIM92_08110"/>
<evidence type="ECO:0000313" key="2">
    <source>
        <dbReference type="Proteomes" id="UP000273145"/>
    </source>
</evidence>
<gene>
    <name evidence="1" type="ORF">EIM92_08110</name>
</gene>
<keyword evidence="2" id="KW-1185">Reference proteome</keyword>
<sequence>MRKKRPNWGLRLLLFLLILIVLAAAAIWYIRPEHALDMNYSRIQWKDKLVRMIETRKPEIEITEEEFNHLAKQKLVEEIRGQELPVTVTGMQLQLADNLLTVHINAAWGAIEFGAAIQYVLEYSTGQFIMTPEAVKVRELSLSPTLFGLKQVKIDPGPYVPDPVTVEDVLFQNRQITVKLALDWLEIAEYLASY</sequence>
<protein>
    <submittedName>
        <fullName evidence="1">Uncharacterized protein</fullName>
    </submittedName>
</protein>
<organism evidence="1 2">
    <name type="scientific">Paenibacillus lentus</name>
    <dbReference type="NCBI Taxonomy" id="1338368"/>
    <lineage>
        <taxon>Bacteria</taxon>
        <taxon>Bacillati</taxon>
        <taxon>Bacillota</taxon>
        <taxon>Bacilli</taxon>
        <taxon>Bacillales</taxon>
        <taxon>Paenibacillaceae</taxon>
        <taxon>Paenibacillus</taxon>
    </lineage>
</organism>
<dbReference type="Proteomes" id="UP000273145">
    <property type="component" value="Chromosome"/>
</dbReference>
<dbReference type="AlphaFoldDB" id="A0A3S8RTG3"/>
<evidence type="ECO:0000313" key="1">
    <source>
        <dbReference type="EMBL" id="AZK46160.1"/>
    </source>
</evidence>
<dbReference type="EMBL" id="CP034248">
    <property type="protein sequence ID" value="AZK46160.1"/>
    <property type="molecule type" value="Genomic_DNA"/>
</dbReference>
<proteinExistence type="predicted"/>